<sequence>MLFPIIIIDVITIVFILRDERYFFDDEKPKLILIVLFLPIIGVLYILTKLKSDIEWYVGIGGFVIVLTCFTVPHPRAATICIDILRLLGKLLS</sequence>
<name>A0A6S6T6K1_9BACT</name>
<dbReference type="AlphaFoldDB" id="A0A6S6T6K1"/>
<gene>
    <name evidence="2" type="ORF">HELGO_WM18569</name>
</gene>
<keyword evidence="1" id="KW-0812">Transmembrane</keyword>
<reference evidence="2" key="1">
    <citation type="submission" date="2020-01" db="EMBL/GenBank/DDBJ databases">
        <authorList>
            <person name="Meier V. D."/>
            <person name="Meier V D."/>
        </authorList>
    </citation>
    <scope>NUCLEOTIDE SEQUENCE</scope>
    <source>
        <strain evidence="2">HLG_WM_MAG_06</strain>
    </source>
</reference>
<dbReference type="EMBL" id="CACVAP010000065">
    <property type="protein sequence ID" value="CAA6812217.1"/>
    <property type="molecule type" value="Genomic_DNA"/>
</dbReference>
<proteinExistence type="predicted"/>
<feature type="transmembrane region" description="Helical" evidence="1">
    <location>
        <begin position="54"/>
        <end position="72"/>
    </location>
</feature>
<evidence type="ECO:0000313" key="2">
    <source>
        <dbReference type="EMBL" id="CAA6812217.1"/>
    </source>
</evidence>
<accession>A0A6S6T6K1</accession>
<organism evidence="2">
    <name type="scientific">uncultured Sulfurovum sp</name>
    <dbReference type="NCBI Taxonomy" id="269237"/>
    <lineage>
        <taxon>Bacteria</taxon>
        <taxon>Pseudomonadati</taxon>
        <taxon>Campylobacterota</taxon>
        <taxon>Epsilonproteobacteria</taxon>
        <taxon>Campylobacterales</taxon>
        <taxon>Sulfurovaceae</taxon>
        <taxon>Sulfurovum</taxon>
        <taxon>environmental samples</taxon>
    </lineage>
</organism>
<evidence type="ECO:0000256" key="1">
    <source>
        <dbReference type="SAM" id="Phobius"/>
    </source>
</evidence>
<feature type="transmembrane region" description="Helical" evidence="1">
    <location>
        <begin position="31"/>
        <end position="48"/>
    </location>
</feature>
<protein>
    <submittedName>
        <fullName evidence="2">Uncharacterized protein</fullName>
    </submittedName>
</protein>
<keyword evidence="1" id="KW-0472">Membrane</keyword>
<keyword evidence="1" id="KW-1133">Transmembrane helix</keyword>